<proteinExistence type="predicted"/>
<dbReference type="AlphaFoldDB" id="A0A0B2UH07"/>
<gene>
    <name evidence="1" type="ORF">DH17_09500</name>
</gene>
<sequence length="657" mass="76767">MEIYKLRTTQILNITNFDDLESLDDQQVINLIIKFGLNHREITFDVGSWCFSEVDKKSRINKIKPVKLDSLKKDRILPIKKIILKFVEESQSNNTLKGQLKNFNYIINYINENYGNADVSNVEDALEIYKNFTIFLLDKIKQFTKGGNTSDFGGYSLKQKLLRIFLEFSTNLTSEYFLSSIKRIKSDRINRPITQYNSEDVNIFLEKQIYIFETLARYILNKEPLPYIVDLIKFGGEKYFFEFNKSKKINLIKDDMFYDEDNKIVPINIFLDKVVKDKRFIESNSSITQLKASYYFKVKSLKDLNLMNFRNCNIKVNLANIAIMAFAKAFIAVTGVNEAVLCELKVEKFEMLSSKKGMRGYGSKIRAGGKTVPIEFGLKFLKFYKLFLDFRSYLLSEFDKDTKNGIDDKLFFYMPTMTLSKINKFTKLDNVYFTKYHRFLKDVFQIVPVHNRILRKNVSNNYLAISNDPLLTAEKLGNTPKTILKNYTNISFEEMALQMSEFYKAQIESTVLRYRFNSEIIGVNIKNSQEKNKQKSTPIGHCEERNPALKKEFNDNSIQPNCSNLETCLFCDKYAIHADVVDIKKIISVKMIIANLKNKTKESEQIIYRINEILKFMTNKFPTTSLIIKKTEENVEEGFLDDFWLQHLQLLVSLEEI</sequence>
<reference evidence="1 2" key="1">
    <citation type="submission" date="2014-03" db="EMBL/GenBank/DDBJ databases">
        <title>Genome sequence of the diesel-degrader and plant-growth promoter Acinetobacter oleivorans PF-1 isolated from the roots of poplar tree.</title>
        <authorList>
            <person name="Gkorezis P."/>
            <person name="van Hamme J."/>
            <person name="Rineau F."/>
            <person name="Vangronsveld J."/>
            <person name="Francetti A."/>
        </authorList>
    </citation>
    <scope>NUCLEOTIDE SEQUENCE [LARGE SCALE GENOMIC DNA]</scope>
    <source>
        <strain evidence="1 2">PF1</strain>
    </source>
</reference>
<protein>
    <submittedName>
        <fullName evidence="1">Uncharacterized protein</fullName>
    </submittedName>
</protein>
<evidence type="ECO:0000313" key="2">
    <source>
        <dbReference type="Proteomes" id="UP000031012"/>
    </source>
</evidence>
<dbReference type="EMBL" id="JHQK01000003">
    <property type="protein sequence ID" value="KHN68255.1"/>
    <property type="molecule type" value="Genomic_DNA"/>
</dbReference>
<accession>A0A0B2UH07</accession>
<name>A0A0B2UH07_9GAMM</name>
<comment type="caution">
    <text evidence="1">The sequence shown here is derived from an EMBL/GenBank/DDBJ whole genome shotgun (WGS) entry which is preliminary data.</text>
</comment>
<evidence type="ECO:0000313" key="1">
    <source>
        <dbReference type="EMBL" id="KHN68255.1"/>
    </source>
</evidence>
<organism evidence="1 2">
    <name type="scientific">Acinetobacter oleivorans</name>
    <dbReference type="NCBI Taxonomy" id="1148157"/>
    <lineage>
        <taxon>Bacteria</taxon>
        <taxon>Pseudomonadati</taxon>
        <taxon>Pseudomonadota</taxon>
        <taxon>Gammaproteobacteria</taxon>
        <taxon>Moraxellales</taxon>
        <taxon>Moraxellaceae</taxon>
        <taxon>Acinetobacter</taxon>
    </lineage>
</organism>
<dbReference type="Proteomes" id="UP000031012">
    <property type="component" value="Unassembled WGS sequence"/>
</dbReference>